<proteinExistence type="predicted"/>
<name>A0A6H5HDM6_9HEMI</name>
<reference evidence="2 3" key="1">
    <citation type="submission" date="2020-02" db="EMBL/GenBank/DDBJ databases">
        <authorList>
            <person name="Ferguson B K."/>
        </authorList>
    </citation>
    <scope>NUCLEOTIDE SEQUENCE [LARGE SCALE GENOMIC DNA]</scope>
</reference>
<feature type="region of interest" description="Disordered" evidence="1">
    <location>
        <begin position="117"/>
        <end position="137"/>
    </location>
</feature>
<organism evidence="2 3">
    <name type="scientific">Nesidiocoris tenuis</name>
    <dbReference type="NCBI Taxonomy" id="355587"/>
    <lineage>
        <taxon>Eukaryota</taxon>
        <taxon>Metazoa</taxon>
        <taxon>Ecdysozoa</taxon>
        <taxon>Arthropoda</taxon>
        <taxon>Hexapoda</taxon>
        <taxon>Insecta</taxon>
        <taxon>Pterygota</taxon>
        <taxon>Neoptera</taxon>
        <taxon>Paraneoptera</taxon>
        <taxon>Hemiptera</taxon>
        <taxon>Heteroptera</taxon>
        <taxon>Panheteroptera</taxon>
        <taxon>Cimicomorpha</taxon>
        <taxon>Miridae</taxon>
        <taxon>Dicyphina</taxon>
        <taxon>Nesidiocoris</taxon>
    </lineage>
</organism>
<dbReference type="AlphaFoldDB" id="A0A6H5HDM6"/>
<accession>A0A6H5HDM6</accession>
<evidence type="ECO:0000313" key="3">
    <source>
        <dbReference type="Proteomes" id="UP000479000"/>
    </source>
</evidence>
<dbReference type="EMBL" id="CADCXU010027054">
    <property type="protein sequence ID" value="CAB0013959.1"/>
    <property type="molecule type" value="Genomic_DNA"/>
</dbReference>
<gene>
    <name evidence="2" type="ORF">NTEN_LOCUS18502</name>
</gene>
<dbReference type="Proteomes" id="UP000479000">
    <property type="component" value="Unassembled WGS sequence"/>
</dbReference>
<keyword evidence="3" id="KW-1185">Reference proteome</keyword>
<sequence>MTYNLGKGSLIIRPERESPGTKMQEGAAFLDGGTPSVSWDGEFSADPICNDHRASAGRRVSATGKTAAPGTAEEIRSAGSFPFLAFHLPHPAARAVCRYSSLPPRTRRITTENSTLFENPFAGGKHKNPTGSCRPTSHQKLSKQIFDRKMSTISVLVIGIGVESFQLFRKTFQRLPLQRKAQFEFEIVGIGEFEASLVAVQVLEVSVVQKFLELFLRHAFHFEAFHCDLSWDN</sequence>
<evidence type="ECO:0000313" key="2">
    <source>
        <dbReference type="EMBL" id="CAB0013959.1"/>
    </source>
</evidence>
<feature type="non-terminal residue" evidence="2">
    <location>
        <position position="233"/>
    </location>
</feature>
<protein>
    <submittedName>
        <fullName evidence="2">Uncharacterized protein</fullName>
    </submittedName>
</protein>
<evidence type="ECO:0000256" key="1">
    <source>
        <dbReference type="SAM" id="MobiDB-lite"/>
    </source>
</evidence>